<reference evidence="2" key="1">
    <citation type="submission" date="2019-12" db="EMBL/GenBank/DDBJ databases">
        <title>An insight into the sialome of adult female Ixodes ricinus ticks feeding for 6 days.</title>
        <authorList>
            <person name="Perner J."/>
            <person name="Ribeiro J.M.C."/>
        </authorList>
    </citation>
    <scope>NUCLEOTIDE SEQUENCE</scope>
    <source>
        <strain evidence="2">Semi-engorged</strain>
        <tissue evidence="2">Salivary glands</tissue>
    </source>
</reference>
<accession>A0A6B0UUF2</accession>
<keyword evidence="1" id="KW-0732">Signal</keyword>
<protein>
    <submittedName>
        <fullName evidence="2">Putative secreted protein</fullName>
    </submittedName>
</protein>
<evidence type="ECO:0000256" key="1">
    <source>
        <dbReference type="SAM" id="SignalP"/>
    </source>
</evidence>
<dbReference type="PROSITE" id="PS51257">
    <property type="entry name" value="PROKAR_LIPOPROTEIN"/>
    <property type="match status" value="1"/>
</dbReference>
<organism evidence="2">
    <name type="scientific">Ixodes ricinus</name>
    <name type="common">Common tick</name>
    <name type="synonym">Acarus ricinus</name>
    <dbReference type="NCBI Taxonomy" id="34613"/>
    <lineage>
        <taxon>Eukaryota</taxon>
        <taxon>Metazoa</taxon>
        <taxon>Ecdysozoa</taxon>
        <taxon>Arthropoda</taxon>
        <taxon>Chelicerata</taxon>
        <taxon>Arachnida</taxon>
        <taxon>Acari</taxon>
        <taxon>Parasitiformes</taxon>
        <taxon>Ixodida</taxon>
        <taxon>Ixodoidea</taxon>
        <taxon>Ixodidae</taxon>
        <taxon>Ixodinae</taxon>
        <taxon>Ixodes</taxon>
    </lineage>
</organism>
<sequence>MAMRDSFSWMFPKVASLLPNWALVVACSTAFEMDERIVPHRMADMPKRPLFRMCIATLKPSPTWPSTFSTGTGVSSKLTVVVLDALMPIFFSGGPEVTPPKPLSTMNAVMRSFVSPDSVFTGVCANTVKTSAMPPLLIHILPPLRM</sequence>
<proteinExistence type="predicted"/>
<feature type="signal peptide" evidence="1">
    <location>
        <begin position="1"/>
        <end position="26"/>
    </location>
</feature>
<name>A0A6B0UUF2_IXORI</name>
<feature type="chain" id="PRO_5025437783" evidence="1">
    <location>
        <begin position="27"/>
        <end position="146"/>
    </location>
</feature>
<dbReference type="EMBL" id="GIFC01011377">
    <property type="protein sequence ID" value="MXU93460.1"/>
    <property type="molecule type" value="Transcribed_RNA"/>
</dbReference>
<dbReference type="AlphaFoldDB" id="A0A6B0UUF2"/>
<evidence type="ECO:0000313" key="2">
    <source>
        <dbReference type="EMBL" id="MXU93460.1"/>
    </source>
</evidence>